<proteinExistence type="predicted"/>
<dbReference type="Proteomes" id="UP000321915">
    <property type="component" value="Segment"/>
</dbReference>
<gene>
    <name evidence="1" type="primary">3</name>
    <name evidence="1" type="ORF">SEA_QUI_3</name>
</gene>
<dbReference type="GeneID" id="77936366"/>
<reference evidence="1 2" key="1">
    <citation type="submission" date="2019-07" db="EMBL/GenBank/DDBJ databases">
        <authorList>
            <person name="Abdullah A."/>
            <person name="Lima G.C."/>
            <person name="Cuneo C.K."/>
            <person name="Ennest D.C."/>
            <person name="Fritz K.J."/>
            <person name="Johnson B.T."/>
            <person name="Larson S.M."/>
            <person name="Lemunyete M.N."/>
            <person name="Murray M.B."/>
            <person name="Osmond D.E."/>
            <person name="Patras K.A."/>
            <person name="Ransibrahmanakul S."/>
            <person name="Simpson K.A."/>
            <person name="Thull B.S."/>
            <person name="Wetzel S."/>
            <person name="Bonilla J.A."/>
            <person name="Klyczek K."/>
            <person name="Garlena R.A."/>
            <person name="Russell D.A."/>
            <person name="Pope W.H."/>
            <person name="Jacobs-Sera D."/>
            <person name="Hatfull G.F."/>
        </authorList>
    </citation>
    <scope>NUCLEOTIDE SEQUENCE [LARGE SCALE GENOMIC DNA]</scope>
</reference>
<dbReference type="RefSeq" id="YP_010660369.1">
    <property type="nucleotide sequence ID" value="NC_070877.1"/>
</dbReference>
<protein>
    <submittedName>
        <fullName evidence="1">Uncharacterized protein</fullName>
    </submittedName>
</protein>
<keyword evidence="2" id="KW-1185">Reference proteome</keyword>
<organism evidence="1 2">
    <name type="scientific">Arthrobacter phage Qui</name>
    <dbReference type="NCBI Taxonomy" id="2603260"/>
    <lineage>
        <taxon>Viruses</taxon>
        <taxon>Duplodnaviria</taxon>
        <taxon>Heunggongvirae</taxon>
        <taxon>Uroviricota</taxon>
        <taxon>Caudoviricetes</taxon>
        <taxon>Quivirus</taxon>
        <taxon>Quivirus qui</taxon>
    </lineage>
</organism>
<accession>A0A5B8WFQ6</accession>
<sequence length="74" mass="8584">MTKITAVARLYHKVENPDEETTQLNFNADYNDERNKEWSKFTPALSLGMTVLNSVADQFKLHGSYLLTFEKQED</sequence>
<evidence type="ECO:0000313" key="1">
    <source>
        <dbReference type="EMBL" id="QED11494.1"/>
    </source>
</evidence>
<dbReference type="KEGG" id="vg:77936366"/>
<name>A0A5B8WFQ6_9CAUD</name>
<evidence type="ECO:0000313" key="2">
    <source>
        <dbReference type="Proteomes" id="UP000321915"/>
    </source>
</evidence>
<dbReference type="EMBL" id="MN183282">
    <property type="protein sequence ID" value="QED11494.1"/>
    <property type="molecule type" value="Genomic_DNA"/>
</dbReference>